<accession>A0ACC3BBY3</accession>
<organism evidence="1 2">
    <name type="scientific">Aspergillus melleus</name>
    <dbReference type="NCBI Taxonomy" id="138277"/>
    <lineage>
        <taxon>Eukaryota</taxon>
        <taxon>Fungi</taxon>
        <taxon>Dikarya</taxon>
        <taxon>Ascomycota</taxon>
        <taxon>Pezizomycotina</taxon>
        <taxon>Eurotiomycetes</taxon>
        <taxon>Eurotiomycetidae</taxon>
        <taxon>Eurotiales</taxon>
        <taxon>Aspergillaceae</taxon>
        <taxon>Aspergillus</taxon>
        <taxon>Aspergillus subgen. Circumdati</taxon>
    </lineage>
</organism>
<dbReference type="Proteomes" id="UP001177260">
    <property type="component" value="Unassembled WGS sequence"/>
</dbReference>
<protein>
    <submittedName>
        <fullName evidence="1">Uncharacterized protein</fullName>
    </submittedName>
</protein>
<sequence>MYSLNLLLALLLLISLAIAKPLTPRATLIHCTTEQQNMIESALTQSSRMAQAGASAIRSGSSYSNTLFQTFFKSTDQATKSHVADILDQIAEEAQARGAGRVTYSCTPDGIPCSNSESFTVTAYGETDGYNGDIRTCPAYFNIPSFSNNCDALDQATSTTHEMAHTKGIFGVETYGYYAVQGLDEQSALVNAESYAFFAKAAFLNCQVSVDMGLQL</sequence>
<evidence type="ECO:0000313" key="2">
    <source>
        <dbReference type="Proteomes" id="UP001177260"/>
    </source>
</evidence>
<dbReference type="EMBL" id="JAOPJF010000009">
    <property type="protein sequence ID" value="KAK1148153.1"/>
    <property type="molecule type" value="Genomic_DNA"/>
</dbReference>
<keyword evidence="2" id="KW-1185">Reference proteome</keyword>
<name>A0ACC3BBY3_9EURO</name>
<comment type="caution">
    <text evidence="1">The sequence shown here is derived from an EMBL/GenBank/DDBJ whole genome shotgun (WGS) entry which is preliminary data.</text>
</comment>
<reference evidence="1 2" key="1">
    <citation type="journal article" date="2023" name="ACS Omega">
        <title>Identification of the Neoaspergillic Acid Biosynthesis Gene Cluster by Establishing an In Vitro CRISPR-Ribonucleoprotein Genetic System in Aspergillus melleus.</title>
        <authorList>
            <person name="Yuan B."/>
            <person name="Grau M.F."/>
            <person name="Murata R.M."/>
            <person name="Torok T."/>
            <person name="Venkateswaran K."/>
            <person name="Stajich J.E."/>
            <person name="Wang C.C.C."/>
        </authorList>
    </citation>
    <scope>NUCLEOTIDE SEQUENCE [LARGE SCALE GENOMIC DNA]</scope>
    <source>
        <strain evidence="1 2">IMV 1140</strain>
    </source>
</reference>
<gene>
    <name evidence="1" type="ORF">N8T08_010795</name>
</gene>
<evidence type="ECO:0000313" key="1">
    <source>
        <dbReference type="EMBL" id="KAK1148153.1"/>
    </source>
</evidence>
<proteinExistence type="predicted"/>